<accession>A0A388K5A3</accession>
<evidence type="ECO:0000313" key="2">
    <source>
        <dbReference type="Proteomes" id="UP000265515"/>
    </source>
</evidence>
<dbReference type="Gramene" id="GBG65234">
    <property type="protein sequence ID" value="GBG65234"/>
    <property type="gene ID" value="CBR_g50025"/>
</dbReference>
<proteinExistence type="predicted"/>
<evidence type="ECO:0000313" key="1">
    <source>
        <dbReference type="EMBL" id="GBG65234.1"/>
    </source>
</evidence>
<name>A0A388K5A3_CHABU</name>
<organism evidence="1 2">
    <name type="scientific">Chara braunii</name>
    <name type="common">Braun's stonewort</name>
    <dbReference type="NCBI Taxonomy" id="69332"/>
    <lineage>
        <taxon>Eukaryota</taxon>
        <taxon>Viridiplantae</taxon>
        <taxon>Streptophyta</taxon>
        <taxon>Charophyceae</taxon>
        <taxon>Charales</taxon>
        <taxon>Characeae</taxon>
        <taxon>Chara</taxon>
    </lineage>
</organism>
<dbReference type="AlphaFoldDB" id="A0A388K5A3"/>
<keyword evidence="2" id="KW-1185">Reference proteome</keyword>
<protein>
    <submittedName>
        <fullName evidence="1">Uncharacterized protein</fullName>
    </submittedName>
</protein>
<comment type="caution">
    <text evidence="1">The sequence shown here is derived from an EMBL/GenBank/DDBJ whole genome shotgun (WGS) entry which is preliminary data.</text>
</comment>
<dbReference type="EMBL" id="BFEA01000059">
    <property type="protein sequence ID" value="GBG65234.1"/>
    <property type="molecule type" value="Genomic_DNA"/>
</dbReference>
<dbReference type="Proteomes" id="UP000265515">
    <property type="component" value="Unassembled WGS sequence"/>
</dbReference>
<sequence length="114" mass="12660">MGEMAPRTESQGADEWLLTIQEGCDRLRSMVEALSVRGGDWLEAEGGAAALIPWQDDTMQSTVDAIWELEEGPAPRLDEFVDWRQAETLMQRCYHRRGRAGFVQGFGGMGADAI</sequence>
<gene>
    <name evidence="1" type="ORF">CBR_g50025</name>
</gene>
<reference evidence="1 2" key="1">
    <citation type="journal article" date="2018" name="Cell">
        <title>The Chara Genome: Secondary Complexity and Implications for Plant Terrestrialization.</title>
        <authorList>
            <person name="Nishiyama T."/>
            <person name="Sakayama H."/>
            <person name="Vries J.D."/>
            <person name="Buschmann H."/>
            <person name="Saint-Marcoux D."/>
            <person name="Ullrich K.K."/>
            <person name="Haas F.B."/>
            <person name="Vanderstraeten L."/>
            <person name="Becker D."/>
            <person name="Lang D."/>
            <person name="Vosolsobe S."/>
            <person name="Rombauts S."/>
            <person name="Wilhelmsson P.K.I."/>
            <person name="Janitza P."/>
            <person name="Kern R."/>
            <person name="Heyl A."/>
            <person name="Rumpler F."/>
            <person name="Villalobos L.I.A.C."/>
            <person name="Clay J.M."/>
            <person name="Skokan R."/>
            <person name="Toyoda A."/>
            <person name="Suzuki Y."/>
            <person name="Kagoshima H."/>
            <person name="Schijlen E."/>
            <person name="Tajeshwar N."/>
            <person name="Catarino B."/>
            <person name="Hetherington A.J."/>
            <person name="Saltykova A."/>
            <person name="Bonnot C."/>
            <person name="Breuninger H."/>
            <person name="Symeonidi A."/>
            <person name="Radhakrishnan G.V."/>
            <person name="Van Nieuwerburgh F."/>
            <person name="Deforce D."/>
            <person name="Chang C."/>
            <person name="Karol K.G."/>
            <person name="Hedrich R."/>
            <person name="Ulvskov P."/>
            <person name="Glockner G."/>
            <person name="Delwiche C.F."/>
            <person name="Petrasek J."/>
            <person name="Van de Peer Y."/>
            <person name="Friml J."/>
            <person name="Beilby M."/>
            <person name="Dolan L."/>
            <person name="Kohara Y."/>
            <person name="Sugano S."/>
            <person name="Fujiyama A."/>
            <person name="Delaux P.-M."/>
            <person name="Quint M."/>
            <person name="TheiBen G."/>
            <person name="Hagemann M."/>
            <person name="Harholt J."/>
            <person name="Dunand C."/>
            <person name="Zachgo S."/>
            <person name="Langdale J."/>
            <person name="Maumus F."/>
            <person name="Straeten D.V.D."/>
            <person name="Gould S.B."/>
            <person name="Rensing S.A."/>
        </authorList>
    </citation>
    <scope>NUCLEOTIDE SEQUENCE [LARGE SCALE GENOMIC DNA]</scope>
    <source>
        <strain evidence="1 2">S276</strain>
    </source>
</reference>